<reference evidence="3" key="1">
    <citation type="submission" date="2022-12" db="EMBL/GenBank/DDBJ databases">
        <title>Draft genome sequences of 22 rhizogenic Agrobacterium biovar 1 strains, the causative agent of hairy root disease.</title>
        <authorList>
            <person name="Kim N."/>
            <person name="Vargas P."/>
            <person name="Rediers H."/>
        </authorList>
    </citation>
    <scope>NUCLEOTIDE SEQUENCE</scope>
    <source>
        <strain evidence="3">ST15.13.006</strain>
    </source>
</reference>
<evidence type="ECO:0000313" key="3">
    <source>
        <dbReference type="EMBL" id="MCZ7938021.1"/>
    </source>
</evidence>
<evidence type="ECO:0000313" key="4">
    <source>
        <dbReference type="Proteomes" id="UP001151018"/>
    </source>
</evidence>
<accession>A0A9X3KNC8</accession>
<dbReference type="EMBL" id="JAPZLR010000006">
    <property type="protein sequence ID" value="MCZ7938021.1"/>
    <property type="molecule type" value="Genomic_DNA"/>
</dbReference>
<feature type="region of interest" description="Disordered" evidence="1">
    <location>
        <begin position="1428"/>
        <end position="1467"/>
    </location>
</feature>
<feature type="region of interest" description="Disordered" evidence="1">
    <location>
        <begin position="1"/>
        <end position="23"/>
    </location>
</feature>
<dbReference type="Pfam" id="PF22726">
    <property type="entry name" value="NCAB2"/>
    <property type="match status" value="1"/>
</dbReference>
<dbReference type="Gene3D" id="3.40.50.300">
    <property type="entry name" value="P-loop containing nucleotide triphosphate hydrolases"/>
    <property type="match status" value="1"/>
</dbReference>
<comment type="caution">
    <text evidence="3">The sequence shown here is derived from an EMBL/GenBank/DDBJ whole genome shotgun (WGS) entry which is preliminary data.</text>
</comment>
<dbReference type="InterPro" id="IPR027417">
    <property type="entry name" value="P-loop_NTPase"/>
</dbReference>
<gene>
    <name evidence="3" type="ORF">O9X88_10735</name>
</gene>
<feature type="compositionally biased region" description="Basic and acidic residues" evidence="1">
    <location>
        <begin position="1428"/>
        <end position="1442"/>
    </location>
</feature>
<feature type="domain" description="NACHT C-terminal Alpha/Beta 2" evidence="2">
    <location>
        <begin position="1370"/>
        <end position="1447"/>
    </location>
</feature>
<dbReference type="RefSeq" id="WP_269833316.1">
    <property type="nucleotide sequence ID" value="NZ_JAPZLR010000006.1"/>
</dbReference>
<proteinExistence type="predicted"/>
<organism evidence="3 4">
    <name type="scientific">Agrobacterium salinitolerans</name>
    <dbReference type="NCBI Taxonomy" id="1183413"/>
    <lineage>
        <taxon>Bacteria</taxon>
        <taxon>Pseudomonadati</taxon>
        <taxon>Pseudomonadota</taxon>
        <taxon>Alphaproteobacteria</taxon>
        <taxon>Hyphomicrobiales</taxon>
        <taxon>Rhizobiaceae</taxon>
        <taxon>Rhizobium/Agrobacterium group</taxon>
        <taxon>Agrobacterium</taxon>
    </lineage>
</organism>
<name>A0A9X3KNC8_9HYPH</name>
<dbReference type="SUPFAM" id="SSF52540">
    <property type="entry name" value="P-loop containing nucleoside triphosphate hydrolases"/>
    <property type="match status" value="1"/>
</dbReference>
<protein>
    <recommendedName>
        <fullName evidence="2">NACHT C-terminal Alpha/Beta 2 domain-containing protein</fullName>
    </recommendedName>
</protein>
<dbReference type="InterPro" id="IPR054732">
    <property type="entry name" value="NCAB2"/>
</dbReference>
<feature type="compositionally biased region" description="Basic and acidic residues" evidence="1">
    <location>
        <begin position="1"/>
        <end position="10"/>
    </location>
</feature>
<dbReference type="Proteomes" id="UP001151018">
    <property type="component" value="Unassembled WGS sequence"/>
</dbReference>
<evidence type="ECO:0000256" key="1">
    <source>
        <dbReference type="SAM" id="MobiDB-lite"/>
    </source>
</evidence>
<evidence type="ECO:0000259" key="2">
    <source>
        <dbReference type="Pfam" id="PF22726"/>
    </source>
</evidence>
<sequence>MAKSNNRDDFSQPTKNRLAKQARYHCSNPSCRKLTSAPTSDGLKEMNIGVAAHICAAAPGVGARRYRAEMTPEQRKSHENGIWLCQDCAKAIDSDDPIFTEAFLHSWKQKHFEDMWRSVIDKLPFGPTMPPTVAEISARFQKAAAADLAVFRRTPKWPGTNVALTLTLKVKHVDEALSTRALASAVTALDDLILVAAPGMGKTTTLFQVADGLLEIGNGTPLIVPLGDWATEGETLLASILKRPAFNGVSEQDFRTVATKPGVVLLLDGWNELDAAARERARMQITALKAELPELGLAISTRKQALDIPFGGTRVDLLPLDDEQQMEIARGMRGEAGAQLVDQAWRTAGVRDLVTIPLYLTALLSLPEGAPFPTTKEEVLRRFVAAHEQEARRAAALHAVALGFQQDYLNDLAVFATTTANTAITDSNARKSVTDTARVLVDDGQITISTQPETVLETLVSNHVLTRSGDTPGYSFQHQQFQEWYASHYVERLMLQAVSDPTAREKLRVDVLDQRPWEEAVLFAVERSARGDAIYKAACSAAIRAAFEVDPVFAGEMIFRATDEVWAPIGTEMRSLAEQWHARGKVDRAVRFMIASGRPEFSDLVWPLVSHADDQVHLHALRAAKQFRPSVLGNDAPTRIAALPPEIRKNVLHEIASHGGIDGLDLATAIAKADRDPDVKATVVDALSFRRADRHVADLLVDAGDATYDILAEKGHLDDIVVDAVQQELRRARERRKVAGFSHFQRLRTLVHGSGGDDRDSEVTEIIAEIEIDRKRDGEKHLLYEVRKRYPDALAKGLLRRVRERRELFYGADDILAAAGFVLEDDTLLKIALEKTSRHDDQAEAAASVLGPNAVGRLIDAYLAAGEVVHDANGKYDQAAGDHYHALRTRIGHTPGASLVAAVQARAINADNEEIVQLAELFSRETYRDDDRARPFTKEGLAAIGVLAREWAERMLVTEDVERRHVATVATMMSHAPSDLHLPLLKRMLDQNLRRYRAFREKATASGWKDRDAVQEAQWPQTHEYQRAFLAISTPETAALMGKYLTDEHFGELAARVLLVQWTKANEPENDKKFNSGVDFSRVKARREARVSDPTGTSAEAEAIFGAIETLIIDGSSDAQVKLAVALGIVGARLPHGQRDATIQKLISLAPRQARAALLLSLILSGEDIDIKLVADGIAETFEAAEKEAWILMQSDAYQLRDWLRLLPFATPITDLPAIVRSMPDAQRDPRMLEEMVRGLDSSSSDDAEGVTFKLAEENPALYQNHQWRATALRFGTVSAARCLVDLTVSGTLDDKSYDGWHWQRELGRLISEFSEVRSYVYDLLKDGPTTKQLALLARAVAEDPGADGVLMLIDSEMKTGVSFMTWQSIQSAVTEYVPAENWEGAYNVVPVPAIELRRKLLAMTGSGGKDDPATRCLNLIDKLRDEYGAPESEPRHPDLASERPWPILTPDPDAEDGGWSAGASSR</sequence>